<dbReference type="EMBL" id="RCOS01000001">
    <property type="protein sequence ID" value="RSN79119.1"/>
    <property type="molecule type" value="Genomic_DNA"/>
</dbReference>
<dbReference type="Proteomes" id="UP000277582">
    <property type="component" value="Unassembled WGS sequence"/>
</dbReference>
<dbReference type="AlphaFoldDB" id="A0A3R9R4D5"/>
<protein>
    <submittedName>
        <fullName evidence="2">AbrB/MazE/SpoVT family DNA-binding domain-containing protein</fullName>
    </submittedName>
</protein>
<dbReference type="SMART" id="SM00966">
    <property type="entry name" value="SpoVT_AbrB"/>
    <property type="match status" value="1"/>
</dbReference>
<sequence>MTTEVVRIDKKGRLLIPKKLREKAGIEEGGLVKLRAEERGIIIEPVESVADKYFGAFKVERWPDDLDEFLIRVMKEWWAKKDM</sequence>
<dbReference type="PROSITE" id="PS51740">
    <property type="entry name" value="SPOVT_ABRB"/>
    <property type="match status" value="1"/>
</dbReference>
<keyword evidence="3" id="KW-1185">Reference proteome</keyword>
<organism evidence="2 3">
    <name type="scientific">Candidatus Methanodesulfokora washburnensis</name>
    <dbReference type="NCBI Taxonomy" id="2478471"/>
    <lineage>
        <taxon>Archaea</taxon>
        <taxon>Thermoproteota</taxon>
        <taxon>Candidatus Korarchaeia</taxon>
        <taxon>Candidatus Korarchaeia incertae sedis</taxon>
        <taxon>Candidatus Methanodesulfokora</taxon>
    </lineage>
</organism>
<proteinExistence type="predicted"/>
<dbReference type="Gene3D" id="2.10.260.10">
    <property type="match status" value="1"/>
</dbReference>
<feature type="domain" description="SpoVT-AbrB" evidence="1">
    <location>
        <begin position="3"/>
        <end position="48"/>
    </location>
</feature>
<reference evidence="2 3" key="1">
    <citation type="submission" date="2018-10" db="EMBL/GenBank/DDBJ databases">
        <title>Co-occurring genomic capacity for anaerobic methane metabolism and dissimilatory sulfite reduction discovered in the Korarchaeota.</title>
        <authorList>
            <person name="Mckay L.J."/>
            <person name="Dlakic M."/>
            <person name="Fields M.W."/>
            <person name="Delmont T.O."/>
            <person name="Eren A.M."/>
            <person name="Jay Z.J."/>
            <person name="Klingelsmith K.B."/>
            <person name="Rusch D.B."/>
            <person name="Inskeep W.P."/>
        </authorList>
    </citation>
    <scope>NUCLEOTIDE SEQUENCE [LARGE SCALE GENOMIC DNA]</scope>
    <source>
        <strain evidence="2 3">MDKW</strain>
    </source>
</reference>
<dbReference type="InterPro" id="IPR052975">
    <property type="entry name" value="Repressor-like_regulatory"/>
</dbReference>
<evidence type="ECO:0000313" key="3">
    <source>
        <dbReference type="Proteomes" id="UP000277582"/>
    </source>
</evidence>
<dbReference type="RefSeq" id="WP_125669992.1">
    <property type="nucleotide sequence ID" value="NZ_RCOS01000001.1"/>
</dbReference>
<dbReference type="SUPFAM" id="SSF89447">
    <property type="entry name" value="AbrB/MazE/MraZ-like"/>
    <property type="match status" value="1"/>
</dbReference>
<dbReference type="PANTHER" id="PTHR34860:SF7">
    <property type="entry name" value="TRANSCRIPTION REGULATOR, SPOVT_ABRB FAMILY"/>
    <property type="match status" value="1"/>
</dbReference>
<gene>
    <name evidence="2" type="ORF">D6D85_00030</name>
</gene>
<dbReference type="PANTHER" id="PTHR34860">
    <property type="entry name" value="REPRESSOR-LIKE PROTEIN SSO7C3"/>
    <property type="match status" value="1"/>
</dbReference>
<keyword evidence="2" id="KW-0238">DNA-binding</keyword>
<evidence type="ECO:0000259" key="1">
    <source>
        <dbReference type="PROSITE" id="PS51740"/>
    </source>
</evidence>
<comment type="caution">
    <text evidence="2">The sequence shown here is derived from an EMBL/GenBank/DDBJ whole genome shotgun (WGS) entry which is preliminary data.</text>
</comment>
<dbReference type="Pfam" id="PF04014">
    <property type="entry name" value="MazE_antitoxin"/>
    <property type="match status" value="1"/>
</dbReference>
<dbReference type="InterPro" id="IPR007159">
    <property type="entry name" value="SpoVT-AbrB_dom"/>
</dbReference>
<name>A0A3R9R4D5_9CREN</name>
<dbReference type="GO" id="GO:0003677">
    <property type="term" value="F:DNA binding"/>
    <property type="evidence" value="ECO:0007669"/>
    <property type="project" value="UniProtKB-KW"/>
</dbReference>
<dbReference type="NCBIfam" id="TIGR01439">
    <property type="entry name" value="lp_hng_hel_AbrB"/>
    <property type="match status" value="1"/>
</dbReference>
<dbReference type="OrthoDB" id="28233at2157"/>
<dbReference type="InterPro" id="IPR037914">
    <property type="entry name" value="SpoVT-AbrB_sf"/>
</dbReference>
<evidence type="ECO:0000313" key="2">
    <source>
        <dbReference type="EMBL" id="RSN79119.1"/>
    </source>
</evidence>
<accession>A0A3R9R4D5</accession>